<organism evidence="5">
    <name type="scientific">Tanacetum cinerariifolium</name>
    <name type="common">Dalmatian daisy</name>
    <name type="synonym">Chrysanthemum cinerariifolium</name>
    <dbReference type="NCBI Taxonomy" id="118510"/>
    <lineage>
        <taxon>Eukaryota</taxon>
        <taxon>Viridiplantae</taxon>
        <taxon>Streptophyta</taxon>
        <taxon>Embryophyta</taxon>
        <taxon>Tracheophyta</taxon>
        <taxon>Spermatophyta</taxon>
        <taxon>Magnoliopsida</taxon>
        <taxon>eudicotyledons</taxon>
        <taxon>Gunneridae</taxon>
        <taxon>Pentapetalae</taxon>
        <taxon>asterids</taxon>
        <taxon>campanulids</taxon>
        <taxon>Asterales</taxon>
        <taxon>Asteraceae</taxon>
        <taxon>Asteroideae</taxon>
        <taxon>Anthemideae</taxon>
        <taxon>Anthemidinae</taxon>
        <taxon>Tanacetum</taxon>
    </lineage>
</organism>
<dbReference type="PANTHER" id="PTHR24559:SF427">
    <property type="entry name" value="RNA-DIRECTED DNA POLYMERASE"/>
    <property type="match status" value="1"/>
</dbReference>
<evidence type="ECO:0000313" key="5">
    <source>
        <dbReference type="EMBL" id="GEV79325.1"/>
    </source>
</evidence>
<dbReference type="EMBL" id="BKCJ010034474">
    <property type="protein sequence ID" value="GEV79325.1"/>
    <property type="molecule type" value="Genomic_DNA"/>
</dbReference>
<evidence type="ECO:0000256" key="1">
    <source>
        <dbReference type="PROSITE-ProRule" id="PRU00047"/>
    </source>
</evidence>
<keyword evidence="5" id="KW-0695">RNA-directed DNA polymerase</keyword>
<dbReference type="InterPro" id="IPR021109">
    <property type="entry name" value="Peptidase_aspartic_dom_sf"/>
</dbReference>
<feature type="region of interest" description="Disordered" evidence="2">
    <location>
        <begin position="1"/>
        <end position="34"/>
    </location>
</feature>
<dbReference type="Gene3D" id="2.40.70.10">
    <property type="entry name" value="Acid Proteases"/>
    <property type="match status" value="1"/>
</dbReference>
<dbReference type="Gene3D" id="3.30.70.270">
    <property type="match status" value="1"/>
</dbReference>
<dbReference type="Pfam" id="PF00078">
    <property type="entry name" value="RVT_1"/>
    <property type="match status" value="1"/>
</dbReference>
<dbReference type="Gene3D" id="3.10.10.10">
    <property type="entry name" value="HIV Type 1 Reverse Transcriptase, subunit A, domain 1"/>
    <property type="match status" value="1"/>
</dbReference>
<feature type="region of interest" description="Disordered" evidence="2">
    <location>
        <begin position="51"/>
        <end position="145"/>
    </location>
</feature>
<feature type="region of interest" description="Disordered" evidence="2">
    <location>
        <begin position="1467"/>
        <end position="1489"/>
    </location>
</feature>
<dbReference type="InterPro" id="IPR000477">
    <property type="entry name" value="RT_dom"/>
</dbReference>
<dbReference type="Pfam" id="PF00098">
    <property type="entry name" value="zf-CCHC"/>
    <property type="match status" value="1"/>
</dbReference>
<feature type="domain" description="CCHC-type" evidence="3">
    <location>
        <begin position="515"/>
        <end position="531"/>
    </location>
</feature>
<dbReference type="GO" id="GO:0008270">
    <property type="term" value="F:zinc ion binding"/>
    <property type="evidence" value="ECO:0007669"/>
    <property type="project" value="UniProtKB-KW"/>
</dbReference>
<dbReference type="InterPro" id="IPR053134">
    <property type="entry name" value="RNA-dir_DNA_polymerase"/>
</dbReference>
<dbReference type="CDD" id="cd01647">
    <property type="entry name" value="RT_LTR"/>
    <property type="match status" value="1"/>
</dbReference>
<dbReference type="CDD" id="cd00303">
    <property type="entry name" value="retropepsin_like"/>
    <property type="match status" value="1"/>
</dbReference>
<comment type="caution">
    <text evidence="5">The sequence shown here is derived from an EMBL/GenBank/DDBJ whole genome shotgun (WGS) entry which is preliminary data.</text>
</comment>
<feature type="domain" description="CCHC-type" evidence="3">
    <location>
        <begin position="552"/>
        <end position="567"/>
    </location>
</feature>
<dbReference type="GO" id="GO:0003676">
    <property type="term" value="F:nucleic acid binding"/>
    <property type="evidence" value="ECO:0007669"/>
    <property type="project" value="InterPro"/>
</dbReference>
<evidence type="ECO:0000259" key="4">
    <source>
        <dbReference type="PROSITE" id="PS50878"/>
    </source>
</evidence>
<dbReference type="InterPro" id="IPR043502">
    <property type="entry name" value="DNA/RNA_pol_sf"/>
</dbReference>
<keyword evidence="1" id="KW-0862">Zinc</keyword>
<keyword evidence="5" id="KW-0548">Nucleotidyltransferase</keyword>
<dbReference type="PROSITE" id="PS50158">
    <property type="entry name" value="ZF_CCHC"/>
    <property type="match status" value="2"/>
</dbReference>
<accession>A0A699GQS8</accession>
<dbReference type="InterPro" id="IPR036875">
    <property type="entry name" value="Znf_CCHC_sf"/>
</dbReference>
<feature type="region of interest" description="Disordered" evidence="2">
    <location>
        <begin position="428"/>
        <end position="494"/>
    </location>
</feature>
<reference evidence="5" key="1">
    <citation type="journal article" date="2019" name="Sci. Rep.">
        <title>Draft genome of Tanacetum cinerariifolium, the natural source of mosquito coil.</title>
        <authorList>
            <person name="Yamashiro T."/>
            <person name="Shiraishi A."/>
            <person name="Satake H."/>
            <person name="Nakayama K."/>
        </authorList>
    </citation>
    <scope>NUCLEOTIDE SEQUENCE</scope>
</reference>
<feature type="compositionally biased region" description="Acidic residues" evidence="2">
    <location>
        <begin position="110"/>
        <end position="145"/>
    </location>
</feature>
<feature type="region of interest" description="Disordered" evidence="2">
    <location>
        <begin position="386"/>
        <end position="407"/>
    </location>
</feature>
<feature type="compositionally biased region" description="Acidic residues" evidence="2">
    <location>
        <begin position="85"/>
        <end position="102"/>
    </location>
</feature>
<feature type="compositionally biased region" description="Basic and acidic residues" evidence="2">
    <location>
        <begin position="428"/>
        <end position="442"/>
    </location>
</feature>
<gene>
    <name evidence="5" type="ORF">Tci_151302</name>
</gene>
<evidence type="ECO:0000256" key="2">
    <source>
        <dbReference type="SAM" id="MobiDB-lite"/>
    </source>
</evidence>
<evidence type="ECO:0000259" key="3">
    <source>
        <dbReference type="PROSITE" id="PS50158"/>
    </source>
</evidence>
<dbReference type="InterPro" id="IPR043128">
    <property type="entry name" value="Rev_trsase/Diguanyl_cyclase"/>
</dbReference>
<dbReference type="Gene3D" id="4.10.60.10">
    <property type="entry name" value="Zinc finger, CCHC-type"/>
    <property type="match status" value="1"/>
</dbReference>
<keyword evidence="1" id="KW-0863">Zinc-finger</keyword>
<name>A0A699GQS8_TANCI</name>
<feature type="compositionally biased region" description="Low complexity" evidence="2">
    <location>
        <begin position="396"/>
        <end position="407"/>
    </location>
</feature>
<keyword evidence="1" id="KW-0479">Metal-binding</keyword>
<dbReference type="Pfam" id="PF08284">
    <property type="entry name" value="RVP_2"/>
    <property type="match status" value="1"/>
</dbReference>
<keyword evidence="5" id="KW-0808">Transferase</keyword>
<dbReference type="PANTHER" id="PTHR24559">
    <property type="entry name" value="TRANSPOSON TY3-I GAG-POL POLYPROTEIN"/>
    <property type="match status" value="1"/>
</dbReference>
<dbReference type="SUPFAM" id="SSF50630">
    <property type="entry name" value="Acid proteases"/>
    <property type="match status" value="1"/>
</dbReference>
<feature type="domain" description="Reverse transcriptase" evidence="4">
    <location>
        <begin position="830"/>
        <end position="1016"/>
    </location>
</feature>
<dbReference type="SUPFAM" id="SSF57756">
    <property type="entry name" value="Retrovirus zinc finger-like domains"/>
    <property type="match status" value="2"/>
</dbReference>
<dbReference type="GO" id="GO:0003964">
    <property type="term" value="F:RNA-directed DNA polymerase activity"/>
    <property type="evidence" value="ECO:0007669"/>
    <property type="project" value="UniProtKB-KW"/>
</dbReference>
<dbReference type="SUPFAM" id="SSF56672">
    <property type="entry name" value="DNA/RNA polymerases"/>
    <property type="match status" value="1"/>
</dbReference>
<sequence>MLDSEDSTVTYTAVSSPFGGLSDIGSPGVDRPPVMLEDPYAYVVAAFQASPSPDYVPAEDDILPTEKEPLPAASSPTTESPCCIDESDPDEDPEDDHEEDPVDYPADGGNEGDDEDKSSDDDEDDDINIEGDEEEDESSDDDEDDDIDIERDEAANEYLAPADSTVVALPAVDHAPSIEETELFETNESAATPPPHPAYRRLCTAHTGTYELGKSSAAAAARLRDPVREDLYRFVDTVERGKGSMPAAMEVGYGFTDAWDLGRSHPGDCTDHQEKQDDQALQRPRVNRLFRAGDTMLTLLASWMERPGLLVSAQQTKITDLRAADRRFQTTIGTQQKKIRELRAADRKLHAQFIQALTSLKSCQTQLTAALGRIQILEAARVPAQPEKMAPKRTTRANPATTTTTTTTSVTDAQLEALIEHGVAKALATHDADRNTNDDDNHVSGTGSRRTERVTREYTYPDFMKNNQSQQQQQNKRQNTSRAYTMRSGKKKPYGGSKPLCPKCNYHHDGPCALKCHKCNKVGHFARDCRSIANVSTANNQRGNETGQKPTCYECVAQGHFKKDCPKLKNNNRGTQGGNAIAPAKVYAVGRAGTNPDSNVVTGTFLLNNRYASILFDTGADRRFVSTAFSSQISITPTTFDHYYDVELADGRIIGLNSILRGCTLNFLNHPFNIDLMPIELGSFDAIIGMDWLAKYRAVIVCAEKIVRIFWGNEILIVHNDGSDRGNETRLNIISCTKTQKYMLKGCHFFLAHIITKETEDKSEKKRLKNVPIVRNFLEVFPEDFPGLPPTRQVEFQIDLIPGAVPVARVPYRLAPFEMKELSDQLKELSEKGFVRPSSSPWGAPILFFKKKDGPFRMCIDYQELNKLTVKNHYPLPRINDLFDQLQGSSVYSKIDLRSGYHQLRVRKEDIPMTAFRTRYGHYEFQVMPFGLTNAPAVFMDLMNHVCKPYLDKFMIVFIDDILIYSKNKKEHVEHLKAILELLKKEELYVKFSKCEFWIPKCIHRDENIKAMEWSLRENFVAELDMLVSKFMPGKMAEFMKETLNKDVPNLMKLQILGREFESRAREKDLFIKKLKARFHAQTSSSFLHYSPPQDEHHHEDHHDLLGKRQKAQIVWVVLHGEIMNRGFLDSRGRKNNHRKKTDTLTGTGSVTESYGTLNDATPLIASVKKEVVSPSVDKTVAKDKQTLTSLGLVPLLPTHETPSASNAPNKSSYANVTGKPIGTKLNFHTLFTHMGNGIDVVVSVESIKAISERFVNTTYGFFLVLFSFQFSSMEGLNAMLENGPWFIRNNPLILKKRLPDVNLLKEDVGNIPAWVKLHGVPVMAFSEDGLSSIATKLGTPLMLDSYTSDMCMQSWGRSSYARAMIELRANVELKDNIVAIMPKITRERYYTWNVRVEYEWKPPRCACCKVFGHTQEECPKNIGTGKIKNLKKFSQTPKGFSIGQKMGFKPTKQVYQPISKKSTANTSVNKMNNMDPPKENMDASSPSTTHVIEKIDKIRKLVIEGKVTLVENDGKPLEKVASLCDYYSKDKVASVDNDMAKFLAKKDGYGTQSLLEQWMKSYKNGDCGYEPYDDDIYEGQDIPEPL</sequence>
<protein>
    <submittedName>
        <fullName evidence="5">Putative reverse transcriptase domain-containing protein</fullName>
    </submittedName>
</protein>
<dbReference type="InterPro" id="IPR001878">
    <property type="entry name" value="Znf_CCHC"/>
</dbReference>
<proteinExistence type="predicted"/>
<dbReference type="SMART" id="SM00343">
    <property type="entry name" value="ZnF_C2HC"/>
    <property type="match status" value="3"/>
</dbReference>
<feature type="compositionally biased region" description="Low complexity" evidence="2">
    <location>
        <begin position="457"/>
        <end position="482"/>
    </location>
</feature>
<dbReference type="PROSITE" id="PS50878">
    <property type="entry name" value="RT_POL"/>
    <property type="match status" value="1"/>
</dbReference>